<dbReference type="PROSITE" id="PS51198">
    <property type="entry name" value="UVRD_HELICASE_ATP_BIND"/>
    <property type="match status" value="1"/>
</dbReference>
<dbReference type="GO" id="GO:0000725">
    <property type="term" value="P:recombinational repair"/>
    <property type="evidence" value="ECO:0007669"/>
    <property type="project" value="TreeGrafter"/>
</dbReference>
<evidence type="ECO:0000313" key="17">
    <source>
        <dbReference type="EMBL" id="MBL6448677.1"/>
    </source>
</evidence>
<reference evidence="17" key="1">
    <citation type="submission" date="2021-01" db="EMBL/GenBank/DDBJ databases">
        <title>Fulvivirga kasyanovii gen. nov., sp nov., a novel member of the phylum Bacteroidetes isolated from seawater in a mussel farm.</title>
        <authorList>
            <person name="Zhao L.-H."/>
            <person name="Wang Z.-J."/>
        </authorList>
    </citation>
    <scope>NUCLEOTIDE SEQUENCE</scope>
    <source>
        <strain evidence="17">29W222</strain>
    </source>
</reference>
<evidence type="ECO:0000256" key="1">
    <source>
        <dbReference type="ARBA" id="ARBA00022722"/>
    </source>
</evidence>
<protein>
    <recommendedName>
        <fullName evidence="12">DNA 3'-5' helicase</fullName>
        <ecNumber evidence="12">5.6.2.4</ecNumber>
    </recommendedName>
</protein>
<evidence type="ECO:0000256" key="10">
    <source>
        <dbReference type="ARBA" id="ARBA00023235"/>
    </source>
</evidence>
<proteinExistence type="predicted"/>
<dbReference type="Gene3D" id="3.40.50.300">
    <property type="entry name" value="P-loop containing nucleotide triphosphate hydrolases"/>
    <property type="match status" value="3"/>
</dbReference>
<dbReference type="InterPro" id="IPR000212">
    <property type="entry name" value="DNA_helicase_UvrD/REP"/>
</dbReference>
<dbReference type="InterPro" id="IPR014017">
    <property type="entry name" value="DNA_helicase_UvrD-like_C"/>
</dbReference>
<dbReference type="GO" id="GO:0004527">
    <property type="term" value="F:exonuclease activity"/>
    <property type="evidence" value="ECO:0007669"/>
    <property type="project" value="UniProtKB-KW"/>
</dbReference>
<dbReference type="EC" id="5.6.2.4" evidence="12"/>
<evidence type="ECO:0000256" key="2">
    <source>
        <dbReference type="ARBA" id="ARBA00022741"/>
    </source>
</evidence>
<keyword evidence="9" id="KW-0234">DNA repair</keyword>
<dbReference type="GO" id="GO:0005829">
    <property type="term" value="C:cytosol"/>
    <property type="evidence" value="ECO:0007669"/>
    <property type="project" value="TreeGrafter"/>
</dbReference>
<dbReference type="AlphaFoldDB" id="A0A937G178"/>
<keyword evidence="3" id="KW-0227">DNA damage</keyword>
<dbReference type="GO" id="GO:0043138">
    <property type="term" value="F:3'-5' DNA helicase activity"/>
    <property type="evidence" value="ECO:0007669"/>
    <property type="project" value="UniProtKB-EC"/>
</dbReference>
<feature type="domain" description="UvrD-like helicase C-terminal" evidence="16">
    <location>
        <begin position="489"/>
        <end position="749"/>
    </location>
</feature>
<comment type="catalytic activity">
    <reaction evidence="11">
        <text>Couples ATP hydrolysis with the unwinding of duplex DNA by translocating in the 3'-5' direction.</text>
        <dbReference type="EC" id="5.6.2.4"/>
    </reaction>
</comment>
<dbReference type="Gene3D" id="3.90.320.10">
    <property type="match status" value="1"/>
</dbReference>
<evidence type="ECO:0000256" key="8">
    <source>
        <dbReference type="ARBA" id="ARBA00023125"/>
    </source>
</evidence>
<name>A0A937G178_9BACT</name>
<dbReference type="EMBL" id="JAEUGD010000064">
    <property type="protein sequence ID" value="MBL6448677.1"/>
    <property type="molecule type" value="Genomic_DNA"/>
</dbReference>
<keyword evidence="7 14" id="KW-0067">ATP-binding</keyword>
<evidence type="ECO:0000256" key="3">
    <source>
        <dbReference type="ARBA" id="ARBA00022763"/>
    </source>
</evidence>
<evidence type="ECO:0000256" key="12">
    <source>
        <dbReference type="ARBA" id="ARBA00034808"/>
    </source>
</evidence>
<dbReference type="PANTHER" id="PTHR11070:SF67">
    <property type="entry name" value="DNA 3'-5' HELICASE"/>
    <property type="match status" value="1"/>
</dbReference>
<evidence type="ECO:0000256" key="6">
    <source>
        <dbReference type="ARBA" id="ARBA00022839"/>
    </source>
</evidence>
<evidence type="ECO:0000256" key="13">
    <source>
        <dbReference type="ARBA" id="ARBA00048988"/>
    </source>
</evidence>
<dbReference type="PROSITE" id="PS51217">
    <property type="entry name" value="UVRD_HELICASE_CTER"/>
    <property type="match status" value="1"/>
</dbReference>
<sequence length="1056" mass="122647">MSQKKFVIYRSSAGSGKTYTLTKEYLKLALKSNRYFKHILAVTFTNKAMQEMKNRIIQKLDEFGHGKFDTMAEELMQHSRLDEYAFQQKCSELLTEILHGYSHFSVSTIDTFFQKVIRSFAKELGLAGSYRLELNFDLILIQIVDDLLLEVTDNKQIRDWLIKFARENLQEGSNWDVRRNIRQLAQEIFAENFKSIEEEIAQQDKNLTRKLKISVDEIITTFEGKMDDYGESGLDLLDRYGVSIADFYRGAKGVMFHLHKIRKDQRKYAPTAMLSGALDGSGSWYSKTSKKADVLDGALNGGLEALLHEAVGYYEDRHKLYNTALQIKKFIYGYGLLADLTRKLQEYKKDNDVMLISDATRFLKELVRDSDTPFVYEKVGSFYNHYLIDEFQDTSGFQWDSFRPLVEDSLAQGYKNLVVGDIKQSIYRWRGGDWDLLLNKIEKDVGTGQTLNEVLDTNFRSEANIVNFNNNLFKRIPAAMMNEGGSVNSEEWQVLNRVYEDTYQKTAPHKQAAPRGYVNVTFLQDEEDEKWKDKVAERLPMIVEELQDKGVPLKDIAILVRRNKEGKEVADFLSDHEQSGKAKEGYRYDVVSNESLFLAASPVVRIVIAALRHLHDRKDKVVKAELVYEYQKAIKKDDIPLSKLFQSVSVQDFADLLPAMFLEKQHSLLYLPFYELVETLINIFEANKMTGQFAYLQTFQDLILKFSQNEKGDVSSFLEWWDERASKESIKVADDLDAMRILTIHKAKGLEYPSVIVPFCDWEIDHQRSPIMWSSTDQAPFDVGHLPMKYKKDLIDTFYQEAYEDEKIKAHLDNLNLLYVVFTRAVHNLWVFAPDNKKCISKVLRQVLDDSDFELKEHWNGEKNTFEYGDRAFAFESKHEASVPGVTLDYYQHFDWRKRITVKQSAEGFVEVDEARTKINYGILIHRLLSKITVREDRDRAITALYYEEGLNDEQKLQIEHLIDELLANEQAGAWFSGDWKVYNEMPILTPSEEFRPDRVLLKDNKAIIIDYKTGLPKAADRKQMQLYKQLLSDMGYDHVQSYLWYLGDNKVEEVG</sequence>
<keyword evidence="5 14" id="KW-0347">Helicase</keyword>
<keyword evidence="8" id="KW-0238">DNA-binding</keyword>
<dbReference type="PANTHER" id="PTHR11070">
    <property type="entry name" value="UVRD / RECB / PCRA DNA HELICASE FAMILY MEMBER"/>
    <property type="match status" value="1"/>
</dbReference>
<comment type="caution">
    <text evidence="17">The sequence shown here is derived from an EMBL/GenBank/DDBJ whole genome shotgun (WGS) entry which is preliminary data.</text>
</comment>
<accession>A0A937G178</accession>
<evidence type="ECO:0000256" key="4">
    <source>
        <dbReference type="ARBA" id="ARBA00022801"/>
    </source>
</evidence>
<keyword evidence="4 14" id="KW-0378">Hydrolase</keyword>
<evidence type="ECO:0000256" key="14">
    <source>
        <dbReference type="PROSITE-ProRule" id="PRU00560"/>
    </source>
</evidence>
<dbReference type="InterPro" id="IPR011604">
    <property type="entry name" value="PDDEXK-like_dom_sf"/>
</dbReference>
<dbReference type="Gene3D" id="1.10.3170.10">
    <property type="entry name" value="Recbcd, chain B, domain 2"/>
    <property type="match status" value="1"/>
</dbReference>
<evidence type="ECO:0000256" key="5">
    <source>
        <dbReference type="ARBA" id="ARBA00022806"/>
    </source>
</evidence>
<gene>
    <name evidence="17" type="ORF">JMN32_20360</name>
</gene>
<dbReference type="Pfam" id="PF00580">
    <property type="entry name" value="UvrD-helicase"/>
    <property type="match status" value="1"/>
</dbReference>
<dbReference type="Proteomes" id="UP000614216">
    <property type="component" value="Unassembled WGS sequence"/>
</dbReference>
<dbReference type="SUPFAM" id="SSF52540">
    <property type="entry name" value="P-loop containing nucleoside triphosphate hydrolases"/>
    <property type="match status" value="1"/>
</dbReference>
<dbReference type="InterPro" id="IPR038726">
    <property type="entry name" value="PDDEXK_AddAB-type"/>
</dbReference>
<keyword evidence="1" id="KW-0540">Nuclease</keyword>
<evidence type="ECO:0000259" key="16">
    <source>
        <dbReference type="PROSITE" id="PS51217"/>
    </source>
</evidence>
<comment type="catalytic activity">
    <reaction evidence="13">
        <text>ATP + H2O = ADP + phosphate + H(+)</text>
        <dbReference type="Rhea" id="RHEA:13065"/>
        <dbReference type="ChEBI" id="CHEBI:15377"/>
        <dbReference type="ChEBI" id="CHEBI:15378"/>
        <dbReference type="ChEBI" id="CHEBI:30616"/>
        <dbReference type="ChEBI" id="CHEBI:43474"/>
        <dbReference type="ChEBI" id="CHEBI:456216"/>
        <dbReference type="EC" id="5.6.2.4"/>
    </reaction>
</comment>
<evidence type="ECO:0000256" key="9">
    <source>
        <dbReference type="ARBA" id="ARBA00023204"/>
    </source>
</evidence>
<evidence type="ECO:0000313" key="18">
    <source>
        <dbReference type="Proteomes" id="UP000614216"/>
    </source>
</evidence>
<organism evidence="17 18">
    <name type="scientific">Fulvivirga marina</name>
    <dbReference type="NCBI Taxonomy" id="2494733"/>
    <lineage>
        <taxon>Bacteria</taxon>
        <taxon>Pseudomonadati</taxon>
        <taxon>Bacteroidota</taxon>
        <taxon>Cytophagia</taxon>
        <taxon>Cytophagales</taxon>
        <taxon>Fulvivirgaceae</taxon>
        <taxon>Fulvivirga</taxon>
    </lineage>
</organism>
<dbReference type="GO" id="GO:0003677">
    <property type="term" value="F:DNA binding"/>
    <property type="evidence" value="ECO:0007669"/>
    <property type="project" value="UniProtKB-KW"/>
</dbReference>
<evidence type="ECO:0000256" key="11">
    <source>
        <dbReference type="ARBA" id="ARBA00034617"/>
    </source>
</evidence>
<keyword evidence="2 14" id="KW-0547">Nucleotide-binding</keyword>
<feature type="binding site" evidence="14">
    <location>
        <begin position="11"/>
        <end position="18"/>
    </location>
    <ligand>
        <name>ATP</name>
        <dbReference type="ChEBI" id="CHEBI:30616"/>
    </ligand>
</feature>
<dbReference type="Pfam" id="PF12705">
    <property type="entry name" value="PDDEXK_1"/>
    <property type="match status" value="1"/>
</dbReference>
<keyword evidence="10" id="KW-0413">Isomerase</keyword>
<dbReference type="Pfam" id="PF13361">
    <property type="entry name" value="UvrD_C"/>
    <property type="match status" value="1"/>
</dbReference>
<evidence type="ECO:0000256" key="7">
    <source>
        <dbReference type="ARBA" id="ARBA00022840"/>
    </source>
</evidence>
<dbReference type="InterPro" id="IPR027417">
    <property type="entry name" value="P-loop_NTPase"/>
</dbReference>
<keyword evidence="18" id="KW-1185">Reference proteome</keyword>
<feature type="domain" description="UvrD-like helicase ATP-binding" evidence="15">
    <location>
        <begin position="1"/>
        <end position="462"/>
    </location>
</feature>
<dbReference type="RefSeq" id="WP_202858212.1">
    <property type="nucleotide sequence ID" value="NZ_JAEUGD010000064.1"/>
</dbReference>
<dbReference type="InterPro" id="IPR014016">
    <property type="entry name" value="UvrD-like_ATP-bd"/>
</dbReference>
<evidence type="ECO:0000259" key="15">
    <source>
        <dbReference type="PROSITE" id="PS51198"/>
    </source>
</evidence>
<dbReference type="GO" id="GO:0005524">
    <property type="term" value="F:ATP binding"/>
    <property type="evidence" value="ECO:0007669"/>
    <property type="project" value="UniProtKB-UniRule"/>
</dbReference>
<keyword evidence="6" id="KW-0269">Exonuclease</keyword>